<dbReference type="InterPro" id="IPR010064">
    <property type="entry name" value="HK97-gp10_tail"/>
</dbReference>
<proteinExistence type="predicted"/>
<dbReference type="Proteomes" id="UP000017170">
    <property type="component" value="Unassembled WGS sequence"/>
</dbReference>
<dbReference type="NCBIfam" id="TIGR01725">
    <property type="entry name" value="phge_HK97_gp10"/>
    <property type="match status" value="1"/>
</dbReference>
<evidence type="ECO:0000313" key="1">
    <source>
        <dbReference type="EMBL" id="ERN54321.1"/>
    </source>
</evidence>
<evidence type="ECO:0000313" key="2">
    <source>
        <dbReference type="Proteomes" id="UP000017170"/>
    </source>
</evidence>
<accession>U6SUL0</accession>
<dbReference type="EMBL" id="ATAE01000008">
    <property type="protein sequence ID" value="ERN54321.1"/>
    <property type="molecule type" value="Genomic_DNA"/>
</dbReference>
<protein>
    <recommendedName>
        <fullName evidence="3">Phage protein, HK97 gp10 family</fullName>
    </recommendedName>
</protein>
<organism evidence="1 2">
    <name type="scientific">Alkalihalophilus marmarensis DSM 21297</name>
    <dbReference type="NCBI Taxonomy" id="1188261"/>
    <lineage>
        <taxon>Bacteria</taxon>
        <taxon>Bacillati</taxon>
        <taxon>Bacillota</taxon>
        <taxon>Bacilli</taxon>
        <taxon>Bacillales</taxon>
        <taxon>Bacillaceae</taxon>
        <taxon>Alkalihalophilus</taxon>
    </lineage>
</organism>
<dbReference type="AlphaFoldDB" id="U6SUL0"/>
<reference evidence="1 2" key="1">
    <citation type="journal article" date="2013" name="Genome Announc.">
        <title>Genome Sequence of the Extreme Obligate Alkaliphile Bacillus marmarensis Strain DSM 21297.</title>
        <authorList>
            <person name="Wernick D.G."/>
            <person name="Choi K.Y."/>
            <person name="Tat C.A."/>
            <person name="Lafontaine Rivera J.G."/>
            <person name="Liao J.C."/>
        </authorList>
    </citation>
    <scope>NUCLEOTIDE SEQUENCE [LARGE SCALE GENOMIC DNA]</scope>
    <source>
        <strain evidence="1 2">DSM 21297</strain>
    </source>
</reference>
<gene>
    <name evidence="1" type="ORF">A33I_07845</name>
</gene>
<keyword evidence="2" id="KW-1185">Reference proteome</keyword>
<name>U6SUL0_9BACI</name>
<dbReference type="Pfam" id="PF04883">
    <property type="entry name" value="HK97-gp10_like"/>
    <property type="match status" value="1"/>
</dbReference>
<dbReference type="PATRIC" id="fig|1188261.3.peg.961"/>
<evidence type="ECO:0008006" key="3">
    <source>
        <dbReference type="Google" id="ProtNLM"/>
    </source>
</evidence>
<comment type="caution">
    <text evidence="1">The sequence shown here is derived from an EMBL/GenBank/DDBJ whole genome shotgun (WGS) entry which is preliminary data.</text>
</comment>
<sequence length="121" mass="13193">MKITGMDELIRNLERLGNQAESVKEKAVMEGAEVIRKRISDNAPRGSTSNSRAADHIVAEYNSSEGKAGIGADAKEAWYLKFPEFGTSRQPAQGFAERAFNDTKSEAKDKMAQALKNGMGL</sequence>
<dbReference type="RefSeq" id="WP_022627291.1">
    <property type="nucleotide sequence ID" value="NZ_ATAE01000008.1"/>
</dbReference>